<reference evidence="1 2" key="1">
    <citation type="submission" date="2014-10" db="EMBL/GenBank/DDBJ databases">
        <title>Draft genome of the hookworm Ancylostoma caninum.</title>
        <authorList>
            <person name="Mitreva M."/>
        </authorList>
    </citation>
    <scope>NUCLEOTIDE SEQUENCE [LARGE SCALE GENOMIC DNA]</scope>
    <source>
        <strain evidence="1 2">Baltimore</strain>
    </source>
</reference>
<dbReference type="Proteomes" id="UP000252519">
    <property type="component" value="Unassembled WGS sequence"/>
</dbReference>
<organism evidence="1 2">
    <name type="scientific">Ancylostoma caninum</name>
    <name type="common">Dog hookworm</name>
    <dbReference type="NCBI Taxonomy" id="29170"/>
    <lineage>
        <taxon>Eukaryota</taxon>
        <taxon>Metazoa</taxon>
        <taxon>Ecdysozoa</taxon>
        <taxon>Nematoda</taxon>
        <taxon>Chromadorea</taxon>
        <taxon>Rhabditida</taxon>
        <taxon>Rhabditina</taxon>
        <taxon>Rhabditomorpha</taxon>
        <taxon>Strongyloidea</taxon>
        <taxon>Ancylostomatidae</taxon>
        <taxon>Ancylostomatinae</taxon>
        <taxon>Ancylostoma</taxon>
    </lineage>
</organism>
<proteinExistence type="predicted"/>
<evidence type="ECO:0000313" key="2">
    <source>
        <dbReference type="Proteomes" id="UP000252519"/>
    </source>
</evidence>
<dbReference type="EMBL" id="JOJR01000121">
    <property type="protein sequence ID" value="RCN44754.1"/>
    <property type="molecule type" value="Genomic_DNA"/>
</dbReference>
<sequence length="69" mass="7305">MEVAFVHTQHALTKIIVGVAICTRIYALQFGNAPLGVAISRPGTQHVPTAEEHNVSSYASVKLAFSGKA</sequence>
<accession>A0A368GK75</accession>
<name>A0A368GK75_ANCCA</name>
<evidence type="ECO:0000313" key="1">
    <source>
        <dbReference type="EMBL" id="RCN44754.1"/>
    </source>
</evidence>
<keyword evidence="2" id="KW-1185">Reference proteome</keyword>
<comment type="caution">
    <text evidence="1">The sequence shown here is derived from an EMBL/GenBank/DDBJ whole genome shotgun (WGS) entry which is preliminary data.</text>
</comment>
<gene>
    <name evidence="1" type="ORF">ANCCAN_09269</name>
</gene>
<dbReference type="AlphaFoldDB" id="A0A368GK75"/>
<protein>
    <submittedName>
        <fullName evidence="1">Uncharacterized protein</fullName>
    </submittedName>
</protein>